<proteinExistence type="evidence at transcript level"/>
<protein>
    <submittedName>
        <fullName evidence="1">Macaca fascicularis brain cDNA clone: QflA-19129, similar to human myocilin, trabecular meshwork inducible glucocorticoidresponse (MYOC), mRNA, RefSeq: NM_000261.1</fullName>
    </submittedName>
</protein>
<dbReference type="EMBL" id="AB172662">
    <property type="protein sequence ID" value="BAE89724.1"/>
    <property type="molecule type" value="mRNA"/>
</dbReference>
<reference evidence="1" key="1">
    <citation type="journal article" date="2007" name="PLoS Biol.">
        <title>Rate of evolution in brain-expressed genes in humans and other primates.</title>
        <authorList>
            <person name="Wang H.-Y."/>
            <person name="Chien H.-C."/>
            <person name="Osada N."/>
            <person name="Hashimoto K."/>
            <person name="Sugano S."/>
            <person name="Gojobori T."/>
            <person name="Chou C.-K."/>
            <person name="Tsai S.-F."/>
            <person name="Wu C.-I."/>
            <person name="Shen C.-K.J."/>
        </authorList>
    </citation>
    <scope>NUCLEOTIDE SEQUENCE</scope>
</reference>
<dbReference type="AlphaFoldDB" id="I7GCE6"/>
<accession>I7GCE6</accession>
<evidence type="ECO:0000313" key="1">
    <source>
        <dbReference type="EMBL" id="BAE89724.1"/>
    </source>
</evidence>
<organism evidence="1">
    <name type="scientific">Macaca fascicularis</name>
    <name type="common">Crab-eating macaque</name>
    <name type="synonym">Cynomolgus monkey</name>
    <dbReference type="NCBI Taxonomy" id="9541"/>
    <lineage>
        <taxon>Eukaryota</taxon>
        <taxon>Metazoa</taxon>
        <taxon>Chordata</taxon>
        <taxon>Craniata</taxon>
        <taxon>Vertebrata</taxon>
        <taxon>Euteleostomi</taxon>
        <taxon>Mammalia</taxon>
        <taxon>Eutheria</taxon>
        <taxon>Euarchontoglires</taxon>
        <taxon>Primates</taxon>
        <taxon>Haplorrhini</taxon>
        <taxon>Catarrhini</taxon>
        <taxon>Cercopithecidae</taxon>
        <taxon>Cercopithecinae</taxon>
        <taxon>Macaca</taxon>
    </lineage>
</organism>
<name>I7GCE6_MACFA</name>
<sequence length="78" mass="8419">MVCGCEIPSPPTPTPGRPHGELTQLAQMSARFLSMTSSASLCRATLLRFTYCPGHWKAPVLWCTRGASISRALSPELS</sequence>